<evidence type="ECO:0000313" key="2">
    <source>
        <dbReference type="Proteomes" id="UP000234560"/>
    </source>
</evidence>
<reference evidence="1" key="2">
    <citation type="submission" date="2023-10" db="EMBL/GenBank/DDBJ databases">
        <authorList>
            <person name="Choi B."/>
        </authorList>
    </citation>
    <scope>NUCLEOTIDE SEQUENCE</scope>
    <source>
        <strain evidence="1">UMB0763</strain>
    </source>
</reference>
<gene>
    <name evidence="1" type="ORF">CYJ47_12875</name>
</gene>
<accession>A0AAF0YRJ4</accession>
<reference evidence="1" key="1">
    <citation type="submission" date="2017-12" db="EMBL/GenBank/DDBJ databases">
        <authorList>
            <person name="Thomas-White K."/>
            <person name="Wolfe A.J."/>
        </authorList>
    </citation>
    <scope>NUCLEOTIDE SEQUENCE</scope>
    <source>
        <strain evidence="1">UMB0763</strain>
    </source>
</reference>
<protein>
    <recommendedName>
        <fullName evidence="3">GNAT family N-acetyltransferase</fullName>
    </recommendedName>
</protein>
<name>A0AAF0YRJ4_9CORY</name>
<dbReference type="AlphaFoldDB" id="A0AAF0YRJ4"/>
<dbReference type="KEGG" id="cpyr:CYJ47_12875"/>
<sequence>MRLAPIDSENFRTLPVYARLSTYWELDPATAKDLTSGEREFEKEAWVATVGNCGFTFGPSAIFYCHPDMAPGATRLNAAPVSADAQLVTSMFVDPGFTDIGIEAVLMDSVIMEVTLGGSPALEAFGCMAEPTEVEAVSGFFSAQFLESCGFKLIKRGENVSRYRIDLPPRDRVLSIGALADMVASI</sequence>
<dbReference type="EMBL" id="CP136958">
    <property type="protein sequence ID" value="WOT02117.1"/>
    <property type="molecule type" value="Genomic_DNA"/>
</dbReference>
<dbReference type="RefSeq" id="WP_101679106.1">
    <property type="nucleotide sequence ID" value="NZ_CAMIHY010000008.1"/>
</dbReference>
<evidence type="ECO:0008006" key="3">
    <source>
        <dbReference type="Google" id="ProtNLM"/>
    </source>
</evidence>
<dbReference type="Proteomes" id="UP000234560">
    <property type="component" value="Chromosome"/>
</dbReference>
<proteinExistence type="predicted"/>
<organism evidence="1 2">
    <name type="scientific">Corynebacterium pyruviciproducens</name>
    <dbReference type="NCBI Taxonomy" id="598660"/>
    <lineage>
        <taxon>Bacteria</taxon>
        <taxon>Bacillati</taxon>
        <taxon>Actinomycetota</taxon>
        <taxon>Actinomycetes</taxon>
        <taxon>Mycobacteriales</taxon>
        <taxon>Corynebacteriaceae</taxon>
        <taxon>Corynebacterium</taxon>
    </lineage>
</organism>
<evidence type="ECO:0000313" key="1">
    <source>
        <dbReference type="EMBL" id="WOT02117.1"/>
    </source>
</evidence>